<proteinExistence type="predicted"/>
<name>A0A5J4UQA7_9EUKA</name>
<dbReference type="Proteomes" id="UP000324800">
    <property type="component" value="Unassembled WGS sequence"/>
</dbReference>
<evidence type="ECO:0000313" key="2">
    <source>
        <dbReference type="Proteomes" id="UP000324800"/>
    </source>
</evidence>
<reference evidence="1 2" key="1">
    <citation type="submission" date="2019-03" db="EMBL/GenBank/DDBJ databases">
        <title>Single cell metagenomics reveals metabolic interactions within the superorganism composed of flagellate Streblomastix strix and complex community of Bacteroidetes bacteria on its surface.</title>
        <authorList>
            <person name="Treitli S.C."/>
            <person name="Kolisko M."/>
            <person name="Husnik F."/>
            <person name="Keeling P."/>
            <person name="Hampl V."/>
        </authorList>
    </citation>
    <scope>NUCLEOTIDE SEQUENCE [LARGE SCALE GENOMIC DNA]</scope>
    <source>
        <strain evidence="1">ST1C</strain>
    </source>
</reference>
<protein>
    <submittedName>
        <fullName evidence="1">Uncharacterized protein</fullName>
    </submittedName>
</protein>
<accession>A0A5J4UQA7</accession>
<dbReference type="EMBL" id="SNRW01013758">
    <property type="protein sequence ID" value="KAA6372252.1"/>
    <property type="molecule type" value="Genomic_DNA"/>
</dbReference>
<dbReference type="AlphaFoldDB" id="A0A5J4UQA7"/>
<evidence type="ECO:0000313" key="1">
    <source>
        <dbReference type="EMBL" id="KAA6372252.1"/>
    </source>
</evidence>
<gene>
    <name evidence="1" type="ORF">EZS28_032219</name>
</gene>
<sequence>MLEPNGLNDMPIQCSYDIYFKYNRGFQPNGLVSDPKTQYKFQVFYGKEYAFTRGVPEVNDIYYIALFVIFGEKSDKLNKILFLLKGDEIYLNESLTLKIVDVYRLVINPGEQEYCYKVMLTSFYTFLDLFASNEFNIYPTYQIYQQGEIIFNGIAIEGEAGERICYQEIFYVFDQELESEENKSFPFFFRSGGVIFFLYRSKIEEMFISPGGINEGTDCIYVSIIS</sequence>
<comment type="caution">
    <text evidence="1">The sequence shown here is derived from an EMBL/GenBank/DDBJ whole genome shotgun (WGS) entry which is preliminary data.</text>
</comment>
<organism evidence="1 2">
    <name type="scientific">Streblomastix strix</name>
    <dbReference type="NCBI Taxonomy" id="222440"/>
    <lineage>
        <taxon>Eukaryota</taxon>
        <taxon>Metamonada</taxon>
        <taxon>Preaxostyla</taxon>
        <taxon>Oxymonadida</taxon>
        <taxon>Streblomastigidae</taxon>
        <taxon>Streblomastix</taxon>
    </lineage>
</organism>